<evidence type="ECO:0000313" key="1">
    <source>
        <dbReference type="EMBL" id="SUA68356.1"/>
    </source>
</evidence>
<dbReference type="Proteomes" id="UP000254400">
    <property type="component" value="Unassembled WGS sequence"/>
</dbReference>
<sequence>MKWVINIKNEKNHTNIGILKCLFCGKDVSLTTNMCYKHNNDGFEPEYFPVHKNCIQKYMGNSKDVGYIDKVIDVLRMLNRPYIHSSWIKNECNFGKYLKELSLSQNKTLTFHDSEFKKEILATENVNNDYGYSEKWRGTYPNEDIEFLNNYLSGLMKDFKIINTSHMDYARKICKASLHMDKCFDEMSSGVAGADKKYESAKKIFDDLSKSANFAESSRNKDLSSGSLSKIVDTVENGTYVYEHVPFDKDLYDRLLENQKHVDKSV</sequence>
<name>A0A378XWE3_PAEPO</name>
<evidence type="ECO:0000313" key="2">
    <source>
        <dbReference type="Proteomes" id="UP000254400"/>
    </source>
</evidence>
<dbReference type="AlphaFoldDB" id="A0A378XWE3"/>
<dbReference type="EMBL" id="UGSC01000001">
    <property type="protein sequence ID" value="SUA68356.1"/>
    <property type="molecule type" value="Genomic_DNA"/>
</dbReference>
<reference evidence="1 2" key="1">
    <citation type="submission" date="2018-06" db="EMBL/GenBank/DDBJ databases">
        <authorList>
            <consortium name="Pathogen Informatics"/>
            <person name="Doyle S."/>
        </authorList>
    </citation>
    <scope>NUCLEOTIDE SEQUENCE [LARGE SCALE GENOMIC DNA]</scope>
    <source>
        <strain evidence="1 2">NCTC10343</strain>
    </source>
</reference>
<proteinExistence type="predicted"/>
<organism evidence="1 2">
    <name type="scientific">Paenibacillus polymyxa</name>
    <name type="common">Bacillus polymyxa</name>
    <dbReference type="NCBI Taxonomy" id="1406"/>
    <lineage>
        <taxon>Bacteria</taxon>
        <taxon>Bacillati</taxon>
        <taxon>Bacillota</taxon>
        <taxon>Bacilli</taxon>
        <taxon>Bacillales</taxon>
        <taxon>Paenibacillaceae</taxon>
        <taxon>Paenibacillus</taxon>
    </lineage>
</organism>
<accession>A0A378XWE3</accession>
<gene>
    <name evidence="1" type="ORF">NCTC10343_01641</name>
</gene>
<dbReference type="RefSeq" id="WP_154654537.1">
    <property type="nucleotide sequence ID" value="NZ_CP036496.1"/>
</dbReference>
<protein>
    <submittedName>
        <fullName evidence="1">Uncharacterized protein</fullName>
    </submittedName>
</protein>